<comment type="similarity">
    <text evidence="2">Belongs to the tRNA methyltransferase O family.</text>
</comment>
<dbReference type="AlphaFoldDB" id="A0AAU8A5E6"/>
<dbReference type="SUPFAM" id="SSF118196">
    <property type="entry name" value="YaeB-like"/>
    <property type="match status" value="1"/>
</dbReference>
<dbReference type="Pfam" id="PF18389">
    <property type="entry name" value="TrmO_C"/>
    <property type="match status" value="1"/>
</dbReference>
<evidence type="ECO:0000259" key="3">
    <source>
        <dbReference type="PROSITE" id="PS51668"/>
    </source>
</evidence>
<dbReference type="InterPro" id="IPR023368">
    <property type="entry name" value="UPF0066_cons_site"/>
</dbReference>
<dbReference type="PANTHER" id="PTHR12818">
    <property type="entry name" value="TRNA (ADENINE(37)-N6)-METHYLTRANSFERASE"/>
    <property type="match status" value="1"/>
</dbReference>
<protein>
    <submittedName>
        <fullName evidence="4">tRNA (N6-threonylcarbamoyladenosine(37)-N6)-methyltransferase TrmO</fullName>
    </submittedName>
</protein>
<dbReference type="Pfam" id="PF01980">
    <property type="entry name" value="TrmO_N"/>
    <property type="match status" value="1"/>
</dbReference>
<dbReference type="PROSITE" id="PS01318">
    <property type="entry name" value="TSAA_1"/>
    <property type="match status" value="1"/>
</dbReference>
<evidence type="ECO:0000256" key="2">
    <source>
        <dbReference type="ARBA" id="ARBA00033753"/>
    </source>
</evidence>
<dbReference type="PROSITE" id="PS51668">
    <property type="entry name" value="TSAA_2"/>
    <property type="match status" value="1"/>
</dbReference>
<dbReference type="InterPro" id="IPR036414">
    <property type="entry name" value="YaeB_N_sf"/>
</dbReference>
<accession>A0AAU8A5E6</accession>
<organism evidence="4">
    <name type="scientific">Christensenella massiliensis</name>
    <dbReference type="NCBI Taxonomy" id="1805714"/>
    <lineage>
        <taxon>Bacteria</taxon>
        <taxon>Bacillati</taxon>
        <taxon>Bacillota</taxon>
        <taxon>Clostridia</taxon>
        <taxon>Christensenellales</taxon>
        <taxon>Christensenellaceae</taxon>
        <taxon>Christensenella</taxon>
    </lineage>
</organism>
<dbReference type="InterPro" id="IPR040372">
    <property type="entry name" value="YaeB-like"/>
</dbReference>
<evidence type="ECO:0000256" key="1">
    <source>
        <dbReference type="ARBA" id="ARBA00022691"/>
    </source>
</evidence>
<dbReference type="InterPro" id="IPR036413">
    <property type="entry name" value="YaeB-like_sf"/>
</dbReference>
<reference evidence="4" key="1">
    <citation type="submission" date="2023-02" db="EMBL/GenBank/DDBJ databases">
        <title>Gut commensal Christensenella minuta modulates host metabolism via a new class of secondary bile acids.</title>
        <authorList>
            <person name="Liu C."/>
        </authorList>
    </citation>
    <scope>NUCLEOTIDE SEQUENCE</scope>
    <source>
        <strain evidence="4">CA70</strain>
    </source>
</reference>
<dbReference type="Gene3D" id="2.40.30.70">
    <property type="entry name" value="YaeB-like"/>
    <property type="match status" value="1"/>
</dbReference>
<dbReference type="NCBIfam" id="TIGR00104">
    <property type="entry name" value="tRNA_TsaA"/>
    <property type="match status" value="1"/>
</dbReference>
<dbReference type="CDD" id="cd09281">
    <property type="entry name" value="UPF0066"/>
    <property type="match status" value="1"/>
</dbReference>
<keyword evidence="1" id="KW-0949">S-adenosyl-L-methionine</keyword>
<gene>
    <name evidence="4" type="primary">tsaA</name>
    <name evidence="4" type="ORF">PUP29_06470</name>
</gene>
<dbReference type="EMBL" id="CP117826">
    <property type="protein sequence ID" value="XCC61184.1"/>
    <property type="molecule type" value="Genomic_DNA"/>
</dbReference>
<evidence type="ECO:0000313" key="4">
    <source>
        <dbReference type="EMBL" id="XCC61184.1"/>
    </source>
</evidence>
<dbReference type="Gene3D" id="3.30.2310.10">
    <property type="entry name" value="YaeB-like"/>
    <property type="match status" value="1"/>
</dbReference>
<dbReference type="InterPro" id="IPR023370">
    <property type="entry name" value="TrmO-like_N"/>
</dbReference>
<sequence length="229" mass="25783">MLKLEPIAHIRSDFPTKFGIPRQSGLVGDTRASIIFTEPYRKPEALRELESFSHIWLLWGFSEACRSSWSPTVRPPRLGGNVRVGVFASRSPYRPNPIGLSSVKLDLIELETPDGPVIHVLGADLMNRTPIYDIKPYIPGDCHPQAAAGFTRSLEDAPLQVADSEKYLEPLPPEDAAVIRSLLSYDPRPGYHHDPDRIYGMEYKDFEIKFSVRGSLLTVRGVCRRTQEQ</sequence>
<feature type="domain" description="TsaA-like" evidence="3">
    <location>
        <begin position="4"/>
        <end position="146"/>
    </location>
</feature>
<name>A0AAU8A5E6_9FIRM</name>
<dbReference type="InterPro" id="IPR041369">
    <property type="entry name" value="TrmO_C"/>
</dbReference>
<dbReference type="PANTHER" id="PTHR12818:SF0">
    <property type="entry name" value="TRNA (ADENINE(37)-N6)-METHYLTRANSFERASE"/>
    <property type="match status" value="1"/>
</dbReference>
<proteinExistence type="inferred from homology"/>
<dbReference type="RefSeq" id="WP_079546666.1">
    <property type="nucleotide sequence ID" value="NZ_CP117826.1"/>
</dbReference>